<dbReference type="InterPro" id="IPR002173">
    <property type="entry name" value="Carboh/pur_kinase_PfkB_CS"/>
</dbReference>
<reference evidence="8" key="1">
    <citation type="submission" date="2020-02" db="EMBL/GenBank/DDBJ databases">
        <authorList>
            <person name="Meier V. D."/>
        </authorList>
    </citation>
    <scope>NUCLEOTIDE SEQUENCE</scope>
    <source>
        <strain evidence="8">AVDCRST_MAG10</strain>
    </source>
</reference>
<dbReference type="NCBIfam" id="TIGR00125">
    <property type="entry name" value="cyt_tran_rel"/>
    <property type="match status" value="1"/>
</dbReference>
<dbReference type="Pfam" id="PF00294">
    <property type="entry name" value="PfkB"/>
    <property type="match status" value="1"/>
</dbReference>
<keyword evidence="3 8" id="KW-0418">Kinase</keyword>
<dbReference type="InterPro" id="IPR029056">
    <property type="entry name" value="Ribokinase-like"/>
</dbReference>
<keyword evidence="5" id="KW-0119">Carbohydrate metabolism</keyword>
<keyword evidence="2 8" id="KW-0808">Transferase</keyword>
<protein>
    <submittedName>
        <fullName evidence="8">ADP-heptose synthase / D-glycero-beta-D-manno-heptose 7-phosphate kinase</fullName>
        <ecNumber evidence="8">2.7.-.-</ecNumber>
    </submittedName>
</protein>
<dbReference type="GO" id="GO:0033785">
    <property type="term" value="F:heptose 7-phosphate kinase activity"/>
    <property type="evidence" value="ECO:0007669"/>
    <property type="project" value="TreeGrafter"/>
</dbReference>
<proteinExistence type="predicted"/>
<evidence type="ECO:0000313" key="8">
    <source>
        <dbReference type="EMBL" id="CAA9228387.1"/>
    </source>
</evidence>
<feature type="domain" description="Cytidyltransferase-like" evidence="7">
    <location>
        <begin position="328"/>
        <end position="419"/>
    </location>
</feature>
<dbReference type="SUPFAM" id="SSF52374">
    <property type="entry name" value="Nucleotidylyl transferase"/>
    <property type="match status" value="1"/>
</dbReference>
<evidence type="ECO:0000256" key="2">
    <source>
        <dbReference type="ARBA" id="ARBA00022679"/>
    </source>
</evidence>
<dbReference type="PANTHER" id="PTHR46969:SF1">
    <property type="entry name" value="BIFUNCTIONAL PROTEIN HLDE"/>
    <property type="match status" value="1"/>
</dbReference>
<comment type="pathway">
    <text evidence="1">Bacterial outer membrane biogenesis; LPS core biosynthesis.</text>
</comment>
<evidence type="ECO:0000256" key="5">
    <source>
        <dbReference type="ARBA" id="ARBA00023277"/>
    </source>
</evidence>
<evidence type="ECO:0000259" key="7">
    <source>
        <dbReference type="Pfam" id="PF01467"/>
    </source>
</evidence>
<gene>
    <name evidence="8" type="ORF">AVDCRST_MAG10-1036</name>
</gene>
<dbReference type="Gene3D" id="3.40.1190.20">
    <property type="match status" value="1"/>
</dbReference>
<dbReference type="PROSITE" id="PS00584">
    <property type="entry name" value="PFKB_KINASES_2"/>
    <property type="match status" value="1"/>
</dbReference>
<dbReference type="AlphaFoldDB" id="A0A6J4HMD4"/>
<evidence type="ECO:0000256" key="4">
    <source>
        <dbReference type="ARBA" id="ARBA00023268"/>
    </source>
</evidence>
<organism evidence="8">
    <name type="scientific">uncultured Acidimicrobiales bacterium</name>
    <dbReference type="NCBI Taxonomy" id="310071"/>
    <lineage>
        <taxon>Bacteria</taxon>
        <taxon>Bacillati</taxon>
        <taxon>Actinomycetota</taxon>
        <taxon>Acidimicrobiia</taxon>
        <taxon>Acidimicrobiales</taxon>
        <taxon>environmental samples</taxon>
    </lineage>
</organism>
<dbReference type="InterPro" id="IPR011611">
    <property type="entry name" value="PfkB_dom"/>
</dbReference>
<name>A0A6J4HMD4_9ACTN</name>
<dbReference type="GO" id="GO:0009244">
    <property type="term" value="P:lipopolysaccharide core region biosynthetic process"/>
    <property type="evidence" value="ECO:0007669"/>
    <property type="project" value="UniProtKB-UniPathway"/>
</dbReference>
<evidence type="ECO:0000259" key="6">
    <source>
        <dbReference type="Pfam" id="PF00294"/>
    </source>
</evidence>
<dbReference type="EC" id="2.7.-.-" evidence="8"/>
<dbReference type="InterPro" id="IPR004821">
    <property type="entry name" value="Cyt_trans-like"/>
</dbReference>
<evidence type="ECO:0000256" key="3">
    <source>
        <dbReference type="ARBA" id="ARBA00022777"/>
    </source>
</evidence>
<evidence type="ECO:0000256" key="1">
    <source>
        <dbReference type="ARBA" id="ARBA00004713"/>
    </source>
</evidence>
<feature type="domain" description="Carbohydrate kinase PfkB" evidence="6">
    <location>
        <begin position="2"/>
        <end position="289"/>
    </location>
</feature>
<dbReference type="GO" id="GO:0033786">
    <property type="term" value="F:heptose-1-phosphate adenylyltransferase activity"/>
    <property type="evidence" value="ECO:0007669"/>
    <property type="project" value="TreeGrafter"/>
</dbReference>
<accession>A0A6J4HMD4</accession>
<dbReference type="UniPathway" id="UPA00958"/>
<sequence>MIVVVGDTLLDRDVEGRVERICPDAPVPVVDAESAHARPGGAGLAAALARSDGDEVVLVTALGDDEAGGTLAALLAERGVKVVDLGLNGDTPEKVRIRAEGRSLLRLDHGGSPAPVGPCGPEVAAALSSASAVLVADYGRGITSEPGVRSAVAALPPRVPVVWDPHPRGADPVAGARLATPNAKEAAGLVPEVEGQGFAAHTARARALSSRWEAAAVAVTLGSGGALLTMGDVPPMVVPADAVEGGDPCGAGDCFAAAAAAALAGGALPSEAVVAAVAAASGFVAAGGAFAALAPKAPETGPPPVPGEAAAMELIRRVRAGNGTVVTAGGCFDLLHAGHVSLLASARALGDCLIVCLNSDESVRGQKGADRPYVPQADRAAVLLALGCVDGVVVFDEETPLALLDRLRPDVFAKGADYAVADLPEAGLLAEWGGQAVVLPYLGGRSTSRLAQEVLSRSER</sequence>
<dbReference type="GO" id="GO:0005829">
    <property type="term" value="C:cytosol"/>
    <property type="evidence" value="ECO:0007669"/>
    <property type="project" value="TreeGrafter"/>
</dbReference>
<dbReference type="Gene3D" id="3.40.50.620">
    <property type="entry name" value="HUPs"/>
    <property type="match status" value="1"/>
</dbReference>
<dbReference type="SUPFAM" id="SSF53613">
    <property type="entry name" value="Ribokinase-like"/>
    <property type="match status" value="1"/>
</dbReference>
<dbReference type="EMBL" id="CADCTB010000070">
    <property type="protein sequence ID" value="CAA9228387.1"/>
    <property type="molecule type" value="Genomic_DNA"/>
</dbReference>
<keyword evidence="4" id="KW-0511">Multifunctional enzyme</keyword>
<dbReference type="InterPro" id="IPR014729">
    <property type="entry name" value="Rossmann-like_a/b/a_fold"/>
</dbReference>
<dbReference type="Pfam" id="PF01467">
    <property type="entry name" value="CTP_transf_like"/>
    <property type="match status" value="1"/>
</dbReference>
<dbReference type="PANTHER" id="PTHR46969">
    <property type="entry name" value="BIFUNCTIONAL PROTEIN HLDE"/>
    <property type="match status" value="1"/>
</dbReference>